<comment type="caution">
    <text evidence="2">The sequence shown here is derived from an EMBL/GenBank/DDBJ whole genome shotgun (WGS) entry which is preliminary data.</text>
</comment>
<sequence>MRYLLRPVNVLMLAMLAAGYGLTAASAPEPALAATEKSAMPADDRSTTRVTGADAVLEARFEYAQGAPLKVSYRLRNEGEAPLMAFDRGNRHAVMTKKLVQGEVAQPTFSQEDGDLTLSHRALPLSKPHPIIPPTPLASRVEPGATLEGAFEFSLLTDAPVERMRWCLGVVPFADDFKALKPEPDKPEVWLGSLSHAESQQLLCTAWFDLPTGVFES</sequence>
<feature type="signal peptide" evidence="1">
    <location>
        <begin position="1"/>
        <end position="33"/>
    </location>
</feature>
<protein>
    <recommendedName>
        <fullName evidence="4">DUF4424 domain-containing protein</fullName>
    </recommendedName>
</protein>
<accession>A0ABT0MKW0</accession>
<dbReference type="RefSeq" id="WP_249475138.1">
    <property type="nucleotide sequence ID" value="NZ_JAMBEP010000003.1"/>
</dbReference>
<gene>
    <name evidence="2" type="ORF">M2650_12850</name>
</gene>
<proteinExistence type="predicted"/>
<reference evidence="2 3" key="1">
    <citation type="submission" date="2022-05" db="EMBL/GenBank/DDBJ databases">
        <title>Luteimonas sp. SX5, whole genome shotgun sequencing project.</title>
        <authorList>
            <person name="Zhao G."/>
            <person name="Shen L."/>
        </authorList>
    </citation>
    <scope>NUCLEOTIDE SEQUENCE [LARGE SCALE GENOMIC DNA]</scope>
    <source>
        <strain evidence="2 3">SX5</strain>
    </source>
</reference>
<organism evidence="2 3">
    <name type="scientific">Luteimonas galliterrae</name>
    <dbReference type="NCBI Taxonomy" id="2940486"/>
    <lineage>
        <taxon>Bacteria</taxon>
        <taxon>Pseudomonadati</taxon>
        <taxon>Pseudomonadota</taxon>
        <taxon>Gammaproteobacteria</taxon>
        <taxon>Lysobacterales</taxon>
        <taxon>Lysobacteraceae</taxon>
        <taxon>Luteimonas</taxon>
    </lineage>
</organism>
<name>A0ABT0MKW0_9GAMM</name>
<evidence type="ECO:0000313" key="3">
    <source>
        <dbReference type="Proteomes" id="UP001431217"/>
    </source>
</evidence>
<evidence type="ECO:0000256" key="1">
    <source>
        <dbReference type="SAM" id="SignalP"/>
    </source>
</evidence>
<keyword evidence="1" id="KW-0732">Signal</keyword>
<keyword evidence="3" id="KW-1185">Reference proteome</keyword>
<evidence type="ECO:0008006" key="4">
    <source>
        <dbReference type="Google" id="ProtNLM"/>
    </source>
</evidence>
<dbReference type="EMBL" id="JAMBEP010000003">
    <property type="protein sequence ID" value="MCL1635511.1"/>
    <property type="molecule type" value="Genomic_DNA"/>
</dbReference>
<feature type="chain" id="PRO_5046191198" description="DUF4424 domain-containing protein" evidence="1">
    <location>
        <begin position="34"/>
        <end position="217"/>
    </location>
</feature>
<dbReference type="Proteomes" id="UP001431217">
    <property type="component" value="Unassembled WGS sequence"/>
</dbReference>
<evidence type="ECO:0000313" key="2">
    <source>
        <dbReference type="EMBL" id="MCL1635511.1"/>
    </source>
</evidence>